<dbReference type="EMBL" id="VOBL01000018">
    <property type="protein sequence ID" value="KAA0974375.1"/>
    <property type="molecule type" value="Genomic_DNA"/>
</dbReference>
<dbReference type="Pfam" id="PF13699">
    <property type="entry name" value="eCIS_core"/>
    <property type="match status" value="1"/>
</dbReference>
<reference evidence="2 3" key="1">
    <citation type="submission" date="2019-07" db="EMBL/GenBank/DDBJ databases">
        <title>Analysis of the biochemical properties, biological activity and biotechnological potential of siderophores and biosurfactants produced by Antarctic psychrotolerant bacteria.</title>
        <authorList>
            <person name="Styczynski M."/>
            <person name="Krucon T."/>
            <person name="Decewicz P."/>
            <person name="Dziewit L."/>
        </authorList>
    </citation>
    <scope>NUCLEOTIDE SEQUENCE [LARGE SCALE GENOMIC DNA]</scope>
    <source>
        <strain evidence="2 3">ANT_H27</strain>
    </source>
</reference>
<protein>
    <submittedName>
        <fullName evidence="2">DUF4157 domain-containing protein</fullName>
    </submittedName>
</protein>
<proteinExistence type="predicted"/>
<dbReference type="Proteomes" id="UP000323856">
    <property type="component" value="Unassembled WGS sequence"/>
</dbReference>
<gene>
    <name evidence="2" type="ORF">FQ154_15080</name>
</gene>
<evidence type="ECO:0000313" key="2">
    <source>
        <dbReference type="EMBL" id="KAA0974375.1"/>
    </source>
</evidence>
<evidence type="ECO:0000313" key="3">
    <source>
        <dbReference type="Proteomes" id="UP000323856"/>
    </source>
</evidence>
<dbReference type="OrthoDB" id="3296472at2"/>
<feature type="domain" description="eCIS core" evidence="1">
    <location>
        <begin position="51"/>
        <end position="87"/>
    </location>
</feature>
<dbReference type="RefSeq" id="WP_149620350.1">
    <property type="nucleotide sequence ID" value="NZ_VOBL01000018.1"/>
</dbReference>
<dbReference type="AlphaFoldDB" id="A0A5B0E870"/>
<organism evidence="2 3">
    <name type="scientific">Paeniglutamicibacter gangotriensis</name>
    <dbReference type="NCBI Taxonomy" id="254787"/>
    <lineage>
        <taxon>Bacteria</taxon>
        <taxon>Bacillati</taxon>
        <taxon>Actinomycetota</taxon>
        <taxon>Actinomycetes</taxon>
        <taxon>Micrococcales</taxon>
        <taxon>Micrococcaceae</taxon>
        <taxon>Paeniglutamicibacter</taxon>
    </lineage>
</organism>
<name>A0A5B0E870_9MICC</name>
<dbReference type="InterPro" id="IPR025295">
    <property type="entry name" value="eCIS_core_dom"/>
</dbReference>
<comment type="caution">
    <text evidence="2">The sequence shown here is derived from an EMBL/GenBank/DDBJ whole genome shotgun (WGS) entry which is preliminary data.</text>
</comment>
<evidence type="ECO:0000259" key="1">
    <source>
        <dbReference type="Pfam" id="PF13699"/>
    </source>
</evidence>
<accession>A0A5B0E870</accession>
<sequence>METWQRTRELANWLNLSTLAGLALANVAGSPLSRGERGIFWARNYTPKLPHAGAFTVGNVVFFREYLSVQEPDPVLLAHEEKHCTQYALCLGLPFLPLYFAAAGYSWLRTSDPASRNIFERAAGLQAGGYLERPVRRLGPVLAAGIRRSLRSGSTPKPVPPAGGIHA</sequence>